<protein>
    <submittedName>
        <fullName evidence="1">Uncharacterized protein</fullName>
    </submittedName>
</protein>
<dbReference type="VEuPathDB" id="TriTrypDB:BSAL_62745"/>
<accession>A0A0S4IRX6</accession>
<gene>
    <name evidence="1" type="ORF">BSAL_62745</name>
</gene>
<evidence type="ECO:0000313" key="1">
    <source>
        <dbReference type="EMBL" id="CUF46654.1"/>
    </source>
</evidence>
<dbReference type="AlphaFoldDB" id="A0A0S4IRX6"/>
<keyword evidence="2" id="KW-1185">Reference proteome</keyword>
<name>A0A0S4IRX6_BODSA</name>
<proteinExistence type="predicted"/>
<organism evidence="1 2">
    <name type="scientific">Bodo saltans</name>
    <name type="common">Flagellated protozoan</name>
    <dbReference type="NCBI Taxonomy" id="75058"/>
    <lineage>
        <taxon>Eukaryota</taxon>
        <taxon>Discoba</taxon>
        <taxon>Euglenozoa</taxon>
        <taxon>Kinetoplastea</taxon>
        <taxon>Metakinetoplastina</taxon>
        <taxon>Eubodonida</taxon>
        <taxon>Bodonidae</taxon>
        <taxon>Bodo</taxon>
    </lineage>
</organism>
<dbReference type="Proteomes" id="UP000051952">
    <property type="component" value="Unassembled WGS sequence"/>
</dbReference>
<sequence>MAEYSPEGIAPSSPWKRVWPSAGGAHSSSQAAPPSSWRKLVDEGNRFFISAKAATSTMNRKLAVKDALNKYTIALPLAVEAHQQASTNKNMFVASGLIAADEDAEPEDRYYYLREALTTAANALAFGAHAPLQSEWIGSLIDNVNHLVCRSIVDATNIVSSRSGSALQLLTTVVHAPTTQQHLRVIVALALLDRTNKKGALAIADGDHHQGLVIVNERAALMDSTAEWGSQPQCAGFVDAIHSTHASLRNTGSLATAKKQLQKGKKLREESVVDGIDMDKLFEAMDALRLGVVECHDMHLDIEAELLSEIGYIWSNVLKVKEAAHRAYRASLLCAHACSPRVFTSHPWFKRARDAEEAFQHEEALEEKRKKDEADAPFLKELEPELTALKANNTSIDAALKYIIATYPGGTPFVEYDAATHGEDGKDKHYQSLVRKVIAKFHTDKVTNEPRKLQLLYHEITLVLTHYINVGKGV</sequence>
<reference evidence="2" key="1">
    <citation type="submission" date="2015-09" db="EMBL/GenBank/DDBJ databases">
        <authorList>
            <consortium name="Pathogen Informatics"/>
        </authorList>
    </citation>
    <scope>NUCLEOTIDE SEQUENCE [LARGE SCALE GENOMIC DNA]</scope>
    <source>
        <strain evidence="2">Lake Konstanz</strain>
    </source>
</reference>
<dbReference type="EMBL" id="CYKH01000331">
    <property type="protein sequence ID" value="CUF46654.1"/>
    <property type="molecule type" value="Genomic_DNA"/>
</dbReference>
<evidence type="ECO:0000313" key="2">
    <source>
        <dbReference type="Proteomes" id="UP000051952"/>
    </source>
</evidence>